<dbReference type="AlphaFoldDB" id="A0A166JVE3"/>
<gene>
    <name evidence="1" type="ORF">FIBSPDRAFT_891195</name>
</gene>
<dbReference type="Proteomes" id="UP000076532">
    <property type="component" value="Unassembled WGS sequence"/>
</dbReference>
<proteinExistence type="predicted"/>
<organism evidence="1 2">
    <name type="scientific">Athelia psychrophila</name>
    <dbReference type="NCBI Taxonomy" id="1759441"/>
    <lineage>
        <taxon>Eukaryota</taxon>
        <taxon>Fungi</taxon>
        <taxon>Dikarya</taxon>
        <taxon>Basidiomycota</taxon>
        <taxon>Agaricomycotina</taxon>
        <taxon>Agaricomycetes</taxon>
        <taxon>Agaricomycetidae</taxon>
        <taxon>Atheliales</taxon>
        <taxon>Atheliaceae</taxon>
        <taxon>Athelia</taxon>
    </lineage>
</organism>
<evidence type="ECO:0000313" key="1">
    <source>
        <dbReference type="EMBL" id="KZP21251.1"/>
    </source>
</evidence>
<keyword evidence="2" id="KW-1185">Reference proteome</keyword>
<reference evidence="1 2" key="1">
    <citation type="journal article" date="2016" name="Mol. Biol. Evol.">
        <title>Comparative Genomics of Early-Diverging Mushroom-Forming Fungi Provides Insights into the Origins of Lignocellulose Decay Capabilities.</title>
        <authorList>
            <person name="Nagy L.G."/>
            <person name="Riley R."/>
            <person name="Tritt A."/>
            <person name="Adam C."/>
            <person name="Daum C."/>
            <person name="Floudas D."/>
            <person name="Sun H."/>
            <person name="Yadav J.S."/>
            <person name="Pangilinan J."/>
            <person name="Larsson K.H."/>
            <person name="Matsuura K."/>
            <person name="Barry K."/>
            <person name="Labutti K."/>
            <person name="Kuo R."/>
            <person name="Ohm R.A."/>
            <person name="Bhattacharya S.S."/>
            <person name="Shirouzu T."/>
            <person name="Yoshinaga Y."/>
            <person name="Martin F.M."/>
            <person name="Grigoriev I.V."/>
            <person name="Hibbett D.S."/>
        </authorList>
    </citation>
    <scope>NUCLEOTIDE SEQUENCE [LARGE SCALE GENOMIC DNA]</scope>
    <source>
        <strain evidence="1 2">CBS 109695</strain>
    </source>
</reference>
<accession>A0A166JVE3</accession>
<protein>
    <submittedName>
        <fullName evidence="1">Uncharacterized protein</fullName>
    </submittedName>
</protein>
<evidence type="ECO:0000313" key="2">
    <source>
        <dbReference type="Proteomes" id="UP000076532"/>
    </source>
</evidence>
<dbReference type="EMBL" id="KV417548">
    <property type="protein sequence ID" value="KZP21251.1"/>
    <property type="molecule type" value="Genomic_DNA"/>
</dbReference>
<name>A0A166JVE3_9AGAM</name>
<sequence length="190" mass="21121">MSLRHVQGTLVPCSTSKVRPLRVTELVLYTGGLEEEEPIEGVGIVLPQDNDVASLASSVEQLEQMDPRNTASADALMGVGEHSEYVLFVGSTEWTREPMEQEDDYEFYVDVKVDDSREVHHTMSTDTTHWDQYFRITGHLSSIVSIEIKSSVRNSISSEIISIARATTSLGNLLEMCPDDDGVWHINAGH</sequence>